<dbReference type="PANTHER" id="PTHR21648">
    <property type="entry name" value="FLAGELLAR RADIAL SPOKE PROTEIN 3"/>
    <property type="match status" value="1"/>
</dbReference>
<keyword evidence="6" id="KW-0969">Cilium</keyword>
<evidence type="ECO:0000256" key="1">
    <source>
        <dbReference type="ARBA" id="ARBA00004611"/>
    </source>
</evidence>
<evidence type="ECO:0000256" key="5">
    <source>
        <dbReference type="ARBA" id="ARBA00022846"/>
    </source>
</evidence>
<evidence type="ECO:0000313" key="11">
    <source>
        <dbReference type="Proteomes" id="UP000000715"/>
    </source>
</evidence>
<protein>
    <submittedName>
        <fullName evidence="12">Radial spoke head protein 3 homolog</fullName>
    </submittedName>
</protein>
<keyword evidence="7" id="KW-0206">Cytoskeleton</keyword>
<proteinExistence type="inferred from homology"/>
<evidence type="ECO:0000256" key="2">
    <source>
        <dbReference type="ARBA" id="ARBA00006737"/>
    </source>
</evidence>
<feature type="region of interest" description="Disordered" evidence="10">
    <location>
        <begin position="1"/>
        <end position="213"/>
    </location>
</feature>
<dbReference type="GO" id="GO:0005929">
    <property type="term" value="C:cilium"/>
    <property type="evidence" value="ECO:0007669"/>
    <property type="project" value="TreeGrafter"/>
</dbReference>
<evidence type="ECO:0000256" key="8">
    <source>
        <dbReference type="ARBA" id="ARBA00023273"/>
    </source>
</evidence>
<accession>A0A8U0T3N4</accession>
<evidence type="ECO:0000256" key="6">
    <source>
        <dbReference type="ARBA" id="ARBA00023069"/>
    </source>
</evidence>
<feature type="coiled-coil region" evidence="9">
    <location>
        <begin position="504"/>
        <end position="541"/>
    </location>
</feature>
<feature type="region of interest" description="Disordered" evidence="10">
    <location>
        <begin position="633"/>
        <end position="706"/>
    </location>
</feature>
<comment type="subcellular location">
    <subcellularLocation>
        <location evidence="1">Cytoplasm</location>
        <location evidence="1">Cytoskeleton</location>
        <location evidence="1">Flagellum axoneme</location>
    </subcellularLocation>
</comment>
<feature type="compositionally biased region" description="Basic and acidic residues" evidence="10">
    <location>
        <begin position="392"/>
        <end position="407"/>
    </location>
</feature>
<evidence type="ECO:0000256" key="10">
    <source>
        <dbReference type="SAM" id="MobiDB-lite"/>
    </source>
</evidence>
<keyword evidence="9" id="KW-0175">Coiled coil</keyword>
<dbReference type="OrthoDB" id="313308at2759"/>
<keyword evidence="3" id="KW-0963">Cytoplasm</keyword>
<feature type="compositionally biased region" description="Basic and acidic residues" evidence="10">
    <location>
        <begin position="633"/>
        <end position="643"/>
    </location>
</feature>
<reference evidence="12" key="1">
    <citation type="submission" date="2025-08" db="UniProtKB">
        <authorList>
            <consortium name="RefSeq"/>
        </authorList>
    </citation>
    <scope>IDENTIFICATION</scope>
    <source>
        <tissue evidence="12">Brain</tissue>
    </source>
</reference>
<dbReference type="InterPro" id="IPR009290">
    <property type="entry name" value="Radial_spoke_3"/>
</dbReference>
<organism evidence="11 12">
    <name type="scientific">Mustela putorius furo</name>
    <name type="common">European domestic ferret</name>
    <name type="synonym">Mustela furo</name>
    <dbReference type="NCBI Taxonomy" id="9669"/>
    <lineage>
        <taxon>Eukaryota</taxon>
        <taxon>Metazoa</taxon>
        <taxon>Chordata</taxon>
        <taxon>Craniata</taxon>
        <taxon>Vertebrata</taxon>
        <taxon>Euteleostomi</taxon>
        <taxon>Mammalia</taxon>
        <taxon>Eutheria</taxon>
        <taxon>Laurasiatheria</taxon>
        <taxon>Carnivora</taxon>
        <taxon>Caniformia</taxon>
        <taxon>Musteloidea</taxon>
        <taxon>Mustelidae</taxon>
        <taxon>Mustelinae</taxon>
        <taxon>Mustela</taxon>
    </lineage>
</organism>
<comment type="similarity">
    <text evidence="2">Belongs to the flagellar radial spoke RSP3 family.</text>
</comment>
<sequence length="706" mass="79450">RLFLQSLGPDRLRYRRPNRLNKAPTPLPTLDVWGAPPSPEDPRRASDGRVRAQGARERADTAAQRGGSPQPKVKGRRRWEPRSSPGRALARNRAGSRGAPSARSQLTSPGERRGGKRNSRGRPLRNASTWPWKNGAHTSPAEPDFKVGTRTASLLAQFPEVPKPDSLGRPLLNRRRPRRGRAEGRSQGPDVPRGAGLPAKTPGRKCLEAPPPGGTPGCWATKAGSSGWLGVPWNQPSVAPTSCPGNLPSRPPSFLPPLLASRNPCPWHHAHVSGSHDHLAPTCLKASLHGKRSDRAAGVASRLPDRSSPAMGTYTYTYTSRPRALPCQRRRYRDSITQPAEEPMHYGNIMYDRRVIRGNTYALQMGPLPGQPDPLEIQRQQQAKRRALARKRAQEQLRPRTPEPVEGRKHVDVQTEIYLEEIADRIIEVDVECQTDAFLDRPPTPLFIPAKTGKDVATQILEGELFDFDLEVKPMLEVLVGKTIEQSLLEVMEEEELANLWASQHAYEELRSAELAEVQRLEEQERRHREEKERRKQQQWEVVYKHNETAQKVAARVFAQRYLADLLPSVFDSLRDGGYFYDPIERDIEMGFLPWLMNEVEKTMEYSMVGRTVLDMLIREVVEKRLSMYEHKEYPPPEVKPEDGLGGPGAMGAPLTDEEFLKRSMSQPQGPLSDRDSLQRTLSNGRYVGDMSPQEGSFMEEEEDEQ</sequence>
<evidence type="ECO:0000313" key="12">
    <source>
        <dbReference type="RefSeq" id="XP_004770966.2"/>
    </source>
</evidence>
<feature type="compositionally biased region" description="Basic residues" evidence="10">
    <location>
        <begin position="382"/>
        <end position="391"/>
    </location>
</feature>
<keyword evidence="8" id="KW-0966">Cell projection</keyword>
<feature type="non-terminal residue" evidence="12">
    <location>
        <position position="1"/>
    </location>
</feature>
<dbReference type="KEGG" id="mpuf:101691298"/>
<gene>
    <name evidence="12" type="primary">RSPH3</name>
</gene>
<dbReference type="Proteomes" id="UP000000715">
    <property type="component" value="Unplaced"/>
</dbReference>
<feature type="compositionally biased region" description="Basic residues" evidence="10">
    <location>
        <begin position="114"/>
        <end position="123"/>
    </location>
</feature>
<dbReference type="AlphaFoldDB" id="A0A8U0T3N4"/>
<dbReference type="GeneID" id="101691298"/>
<feature type="region of interest" description="Disordered" evidence="10">
    <location>
        <begin position="378"/>
        <end position="407"/>
    </location>
</feature>
<evidence type="ECO:0000256" key="3">
    <source>
        <dbReference type="ARBA" id="ARBA00022490"/>
    </source>
</evidence>
<dbReference type="RefSeq" id="XP_004770966.2">
    <property type="nucleotide sequence ID" value="XM_004770909.2"/>
</dbReference>
<evidence type="ECO:0000256" key="4">
    <source>
        <dbReference type="ARBA" id="ARBA00022553"/>
    </source>
</evidence>
<dbReference type="CTD" id="83861"/>
<keyword evidence="4" id="KW-0597">Phosphoprotein</keyword>
<keyword evidence="11" id="KW-1185">Reference proteome</keyword>
<dbReference type="Pfam" id="PF06098">
    <property type="entry name" value="Radial_spoke_3"/>
    <property type="match status" value="1"/>
</dbReference>
<feature type="compositionally biased region" description="Basic and acidic residues" evidence="10">
    <location>
        <begin position="40"/>
        <end position="60"/>
    </location>
</feature>
<name>A0A8U0T3N4_MUSPF</name>
<evidence type="ECO:0000256" key="9">
    <source>
        <dbReference type="SAM" id="Coils"/>
    </source>
</evidence>
<dbReference type="PANTHER" id="PTHR21648:SF0">
    <property type="entry name" value="RADIAL SPOKE HEAD PROTEIN 3 HOMOLOG"/>
    <property type="match status" value="1"/>
</dbReference>
<keyword evidence="5" id="KW-0282">Flagellum</keyword>
<evidence type="ECO:0000256" key="7">
    <source>
        <dbReference type="ARBA" id="ARBA00023212"/>
    </source>
</evidence>